<comment type="caution">
    <text evidence="1">The sequence shown here is derived from an EMBL/GenBank/DDBJ whole genome shotgun (WGS) entry which is preliminary data.</text>
</comment>
<evidence type="ECO:0000313" key="2">
    <source>
        <dbReference type="Proteomes" id="UP000214720"/>
    </source>
</evidence>
<name>A0A226WNZ7_CABSO</name>
<accession>A0A226WNZ7</accession>
<reference evidence="2" key="1">
    <citation type="submission" date="2017-01" db="EMBL/GenBank/DDBJ databases">
        <title>Genome Analysis of Deinococcus marmoris KOPRI26562.</title>
        <authorList>
            <person name="Kim J.H."/>
            <person name="Oh H.-M."/>
        </authorList>
    </citation>
    <scope>NUCLEOTIDE SEQUENCE [LARGE SCALE GENOMIC DNA]</scope>
    <source>
        <strain evidence="2">PAMC 26633</strain>
    </source>
</reference>
<proteinExistence type="predicted"/>
<dbReference type="AlphaFoldDB" id="A0A226WNZ7"/>
<dbReference type="EMBL" id="MTHB01000262">
    <property type="protein sequence ID" value="OXC72914.1"/>
    <property type="molecule type" value="Genomic_DNA"/>
</dbReference>
<evidence type="ECO:0000313" key="1">
    <source>
        <dbReference type="EMBL" id="OXC72914.1"/>
    </source>
</evidence>
<protein>
    <submittedName>
        <fullName evidence="1">Uncharacterized protein</fullName>
    </submittedName>
</protein>
<organism evidence="1 2">
    <name type="scientific">Caballeronia sordidicola</name>
    <name type="common">Burkholderia sordidicola</name>
    <dbReference type="NCBI Taxonomy" id="196367"/>
    <lineage>
        <taxon>Bacteria</taxon>
        <taxon>Pseudomonadati</taxon>
        <taxon>Pseudomonadota</taxon>
        <taxon>Betaproteobacteria</taxon>
        <taxon>Burkholderiales</taxon>
        <taxon>Burkholderiaceae</taxon>
        <taxon>Caballeronia</taxon>
    </lineage>
</organism>
<dbReference type="Proteomes" id="UP000214720">
    <property type="component" value="Unassembled WGS sequence"/>
</dbReference>
<gene>
    <name evidence="1" type="ORF">BSU04_40400</name>
</gene>
<sequence length="37" mass="3969">MEIPMVRFVGQRHGAQATGTVLCRNRIASLGIGMAEP</sequence>